<dbReference type="OrthoDB" id="5419162at2759"/>
<evidence type="ECO:0000313" key="3">
    <source>
        <dbReference type="Proteomes" id="UP000800035"/>
    </source>
</evidence>
<feature type="non-terminal residue" evidence="2">
    <location>
        <position position="1"/>
    </location>
</feature>
<protein>
    <submittedName>
        <fullName evidence="2">Uncharacterized protein</fullName>
    </submittedName>
</protein>
<name>A0A6A5UF99_9PLEO</name>
<organism evidence="2 3">
    <name type="scientific">Byssothecium circinans</name>
    <dbReference type="NCBI Taxonomy" id="147558"/>
    <lineage>
        <taxon>Eukaryota</taxon>
        <taxon>Fungi</taxon>
        <taxon>Dikarya</taxon>
        <taxon>Ascomycota</taxon>
        <taxon>Pezizomycotina</taxon>
        <taxon>Dothideomycetes</taxon>
        <taxon>Pleosporomycetidae</taxon>
        <taxon>Pleosporales</taxon>
        <taxon>Massarineae</taxon>
        <taxon>Massarinaceae</taxon>
        <taxon>Byssothecium</taxon>
    </lineage>
</organism>
<proteinExistence type="predicted"/>
<accession>A0A6A5UF99</accession>
<gene>
    <name evidence="2" type="ORF">CC80DRAFT_364821</name>
</gene>
<evidence type="ECO:0000256" key="1">
    <source>
        <dbReference type="SAM" id="MobiDB-lite"/>
    </source>
</evidence>
<sequence>DDEINEDIAAAMGFSSFGGTKKRKYDQANSAKTKVDASGANSTKLGVRPKIVADGAQSGVGSGETKEAIAATDPAGDASQSKPPSASNLTNTKAKPKQKQPATSGLATFLNRGQNLPDKRPKEEEPETAAARVQQPRGGHPDATDMISFGGEPISRAELNALRSGVKDENGDTAYFLPSFVEDPWANM</sequence>
<dbReference type="EMBL" id="ML976977">
    <property type="protein sequence ID" value="KAF1963581.1"/>
    <property type="molecule type" value="Genomic_DNA"/>
</dbReference>
<feature type="compositionally biased region" description="Polar residues" evidence="1">
    <location>
        <begin position="100"/>
        <end position="114"/>
    </location>
</feature>
<reference evidence="2" key="1">
    <citation type="journal article" date="2020" name="Stud. Mycol.">
        <title>101 Dothideomycetes genomes: a test case for predicting lifestyles and emergence of pathogens.</title>
        <authorList>
            <person name="Haridas S."/>
            <person name="Albert R."/>
            <person name="Binder M."/>
            <person name="Bloem J."/>
            <person name="Labutti K."/>
            <person name="Salamov A."/>
            <person name="Andreopoulos B."/>
            <person name="Baker S."/>
            <person name="Barry K."/>
            <person name="Bills G."/>
            <person name="Bluhm B."/>
            <person name="Cannon C."/>
            <person name="Castanera R."/>
            <person name="Culley D."/>
            <person name="Daum C."/>
            <person name="Ezra D."/>
            <person name="Gonzalez J."/>
            <person name="Henrissat B."/>
            <person name="Kuo A."/>
            <person name="Liang C."/>
            <person name="Lipzen A."/>
            <person name="Lutzoni F."/>
            <person name="Magnuson J."/>
            <person name="Mondo S."/>
            <person name="Nolan M."/>
            <person name="Ohm R."/>
            <person name="Pangilinan J."/>
            <person name="Park H.-J."/>
            <person name="Ramirez L."/>
            <person name="Alfaro M."/>
            <person name="Sun H."/>
            <person name="Tritt A."/>
            <person name="Yoshinaga Y."/>
            <person name="Zwiers L.-H."/>
            <person name="Turgeon B."/>
            <person name="Goodwin S."/>
            <person name="Spatafora J."/>
            <person name="Crous P."/>
            <person name="Grigoriev I."/>
        </authorList>
    </citation>
    <scope>NUCLEOTIDE SEQUENCE</scope>
    <source>
        <strain evidence="2">CBS 675.92</strain>
    </source>
</reference>
<feature type="compositionally biased region" description="Polar residues" evidence="1">
    <location>
        <begin position="78"/>
        <end position="93"/>
    </location>
</feature>
<feature type="region of interest" description="Disordered" evidence="1">
    <location>
        <begin position="1"/>
        <end position="150"/>
    </location>
</feature>
<dbReference type="AlphaFoldDB" id="A0A6A5UF99"/>
<evidence type="ECO:0000313" key="2">
    <source>
        <dbReference type="EMBL" id="KAF1963581.1"/>
    </source>
</evidence>
<feature type="non-terminal residue" evidence="2">
    <location>
        <position position="188"/>
    </location>
</feature>
<keyword evidence="3" id="KW-1185">Reference proteome</keyword>
<dbReference type="Proteomes" id="UP000800035">
    <property type="component" value="Unassembled WGS sequence"/>
</dbReference>